<proteinExistence type="predicted"/>
<gene>
    <name evidence="1" type="ORF">SAJA_12315</name>
</gene>
<sequence length="158" mass="16596">MTLAAALLAGCASGPVYRAAPAPGDYGYRDTQLTAQQFRVSFAGDSGVARETVENFALFRAAEVAIAHGAPRFQVTSRETAPITSHSDYGPSANVGYGWGFPYWGTGVGYSTGGASRTRYETSLLIRIGPDVPAQAADVFDAREVKANLAAMVAARQT</sequence>
<protein>
    <submittedName>
        <fullName evidence="1">Uncharacterized protein</fullName>
    </submittedName>
</protein>
<accession>A0A423PJN3</accession>
<name>A0A423PJN3_9GAMM</name>
<keyword evidence="2" id="KW-1185">Reference proteome</keyword>
<evidence type="ECO:0000313" key="2">
    <source>
        <dbReference type="Proteomes" id="UP000285310"/>
    </source>
</evidence>
<reference evidence="1 2" key="1">
    <citation type="submission" date="2013-10" db="EMBL/GenBank/DDBJ databases">
        <title>Salinisphaera japonica YTM-1 Genome Sequencing.</title>
        <authorList>
            <person name="Lai Q."/>
            <person name="Li C."/>
            <person name="Shao Z."/>
        </authorList>
    </citation>
    <scope>NUCLEOTIDE SEQUENCE [LARGE SCALE GENOMIC DNA]</scope>
    <source>
        <strain evidence="1 2">YTM-1</strain>
    </source>
</reference>
<evidence type="ECO:0000313" key="1">
    <source>
        <dbReference type="EMBL" id="ROO25804.1"/>
    </source>
</evidence>
<dbReference type="AlphaFoldDB" id="A0A423PJN3"/>
<dbReference type="Proteomes" id="UP000285310">
    <property type="component" value="Unassembled WGS sequence"/>
</dbReference>
<dbReference type="EMBL" id="AYKG01000044">
    <property type="protein sequence ID" value="ROO25804.1"/>
    <property type="molecule type" value="Genomic_DNA"/>
</dbReference>
<organism evidence="1 2">
    <name type="scientific">Salinisphaera japonica YTM-1</name>
    <dbReference type="NCBI Taxonomy" id="1209778"/>
    <lineage>
        <taxon>Bacteria</taxon>
        <taxon>Pseudomonadati</taxon>
        <taxon>Pseudomonadota</taxon>
        <taxon>Gammaproteobacteria</taxon>
        <taxon>Salinisphaerales</taxon>
        <taxon>Salinisphaeraceae</taxon>
        <taxon>Salinisphaera</taxon>
    </lineage>
</organism>
<dbReference type="NCBIfam" id="NF047637">
    <property type="entry name" value="lipo_CC0125"/>
    <property type="match status" value="1"/>
</dbReference>
<dbReference type="InParanoid" id="A0A423PJN3"/>
<comment type="caution">
    <text evidence="1">The sequence shown here is derived from an EMBL/GenBank/DDBJ whole genome shotgun (WGS) entry which is preliminary data.</text>
</comment>